<evidence type="ECO:0000259" key="2">
    <source>
        <dbReference type="Pfam" id="PF02721"/>
    </source>
</evidence>
<organism evidence="4 5">
    <name type="scientific">Arachis hypogaea</name>
    <name type="common">Peanut</name>
    <dbReference type="NCBI Taxonomy" id="3818"/>
    <lineage>
        <taxon>Eukaryota</taxon>
        <taxon>Viridiplantae</taxon>
        <taxon>Streptophyta</taxon>
        <taxon>Embryophyta</taxon>
        <taxon>Tracheophyta</taxon>
        <taxon>Spermatophyta</taxon>
        <taxon>Magnoliopsida</taxon>
        <taxon>eudicotyledons</taxon>
        <taxon>Gunneridae</taxon>
        <taxon>Pentapetalae</taxon>
        <taxon>rosids</taxon>
        <taxon>fabids</taxon>
        <taxon>Fabales</taxon>
        <taxon>Fabaceae</taxon>
        <taxon>Papilionoideae</taxon>
        <taxon>50 kb inversion clade</taxon>
        <taxon>dalbergioids sensu lato</taxon>
        <taxon>Dalbergieae</taxon>
        <taxon>Pterocarpus clade</taxon>
        <taxon>Arachis</taxon>
    </lineage>
</organism>
<dbReference type="EMBL" id="SDMP01000006">
    <property type="protein sequence ID" value="RYR51403.1"/>
    <property type="molecule type" value="Genomic_DNA"/>
</dbReference>
<feature type="domain" description="Replication factor A C-terminal" evidence="3">
    <location>
        <begin position="455"/>
        <end position="537"/>
    </location>
</feature>
<keyword evidence="1" id="KW-0472">Membrane</keyword>
<protein>
    <recommendedName>
        <fullName evidence="6">DUF223 domain-containing protein</fullName>
    </recommendedName>
</protein>
<dbReference type="InterPro" id="IPR003871">
    <property type="entry name" value="RFA1B/D_OB_1st"/>
</dbReference>
<comment type="caution">
    <text evidence="4">The sequence shown here is derived from an EMBL/GenBank/DDBJ whole genome shotgun (WGS) entry which is preliminary data.</text>
</comment>
<dbReference type="InterPro" id="IPR013955">
    <property type="entry name" value="Rep_factor-A_C"/>
</dbReference>
<proteinExistence type="predicted"/>
<evidence type="ECO:0000313" key="5">
    <source>
        <dbReference type="Proteomes" id="UP000289738"/>
    </source>
</evidence>
<dbReference type="PANTHER" id="PTHR47165:SF4">
    <property type="entry name" value="OS03G0429900 PROTEIN"/>
    <property type="match status" value="1"/>
</dbReference>
<dbReference type="CDD" id="cd04480">
    <property type="entry name" value="RPA1_DBD_A_like"/>
    <property type="match status" value="2"/>
</dbReference>
<dbReference type="Proteomes" id="UP000289738">
    <property type="component" value="Chromosome A06"/>
</dbReference>
<dbReference type="Pfam" id="PF08646">
    <property type="entry name" value="Rep_fac-A_C"/>
    <property type="match status" value="1"/>
</dbReference>
<name>A0A445CKH6_ARAHY</name>
<evidence type="ECO:0000256" key="1">
    <source>
        <dbReference type="SAM" id="Phobius"/>
    </source>
</evidence>
<feature type="transmembrane region" description="Helical" evidence="1">
    <location>
        <begin position="742"/>
        <end position="761"/>
    </location>
</feature>
<sequence length="1335" mass="152046">MLANRRYAEGRCLTYVEYPTMGFLVDDNEFVYALKKVAELSSGEQLRKFFVTLLLSGSVVRPLFVWKQTWKLLSNGIIYYRRRELGIPGLQMTEDELQTFCLIEIQKLLQNNGKSLRDYAAIALFVSRYNIPGSGFIYGFSIVLAIHSIASYSCFSRTTMVAFFPLRAVGHLRHGTREAWWFFLFPVVITPWRGDWRIRVRINRVWSAPYGVPTRDGNLIHMVLMDDKLTKIEGTITESLIPYFNEVLEKRNVYVIAHFTVVPNSGLTRLTQHRFRIIFHSKTIVVPTMSIGMPNAAFKFTSIDEVVEKRCNEDFLIDFVGFIVGVRQETDIGSHGERMKVIILEVVSDGKKKIQCNVIGRSCEVFDLSILKKYQRPPVVVLEAFKIKVLGVLINPDMYESVEFLSRFNVACYEFSRFIPIVSGYLVAGVGDGFVDWRAVRSIEQLKKHSQDGIFYVVGTVTEVVDDPNWWYHSCVCGNAVVANDNSYHCDICDSCVEHVVLKYRITVIVDDGTSSAAFALVDNAATKLFGKTCAEAFLHIEKELHSDCNDVSMIDQSSSVPLLHGIIGNKIVFKVQMRSVLGQHYSDQFKVVNLFGDIAESSLPVHCLNESLKIVVGTISHVFEDHEWWLATCLCGLAVSVVTGAAYCVMCQIECVDTVPKYSLKVIVSYRTRNNILVLGDSLVARILMKKCVALLEENPISGQTLDKKTVPQDIISHLIGKKFAFIVDPRVVGYELNTGVYIILALLIGVPTILMMFPVSQRFPLVLDGYLLHHRKLPKQTPDFPAVIVVACSKVRIKVQLMRLWSFCDYSDDEESMFLEGLLVDKLLNRIHCVVKKDFIKHFQNILREGCIYYISQFIVVPNNGSTKVTRHRYKLMFDINTEVKEVTDINFPRIPYTLYKLEDLFVFRKDSSYLIDVIGFLISVQEYPGIQHGYADRMKLVVIQLYVNGSYVLCYLYGEFFNRMASALMNSPNQAPIVLLESFKVRVSRGFPALENVINCSRILINPDLPETVDFIYRFKVIVDVEDYSGHSIFILYDRAATLLLKRKLRDVIQVFEADYPVVYVPSYPPCFDDIIGKEVVLKVDRKRVGYMPYIGTFKVINCCDDVGVISKFKIEEVSNEVTSIPMLFPIFEDFGQNAEFDVNLRSLGCRLSIPPEILRTIGVDTNALIDKHNFRRPDSCVFLVGTIASICNDKQWCFSICLCGEEIEALAFNSFCSRCLTHWSDGILRFRVRVVVSHSRGSNLLILHDRDVTYLIKKNCSELLEEYPTSIMDENFSINRSDLLSNLVAQKIICMVDPNGVQEYPRTVFYNVFRSSDDALLIKLFEDAIGD</sequence>
<evidence type="ECO:0008006" key="6">
    <source>
        <dbReference type="Google" id="ProtNLM"/>
    </source>
</evidence>
<reference evidence="4 5" key="1">
    <citation type="submission" date="2019-01" db="EMBL/GenBank/DDBJ databases">
        <title>Sequencing of cultivated peanut Arachis hypogaea provides insights into genome evolution and oil improvement.</title>
        <authorList>
            <person name="Chen X."/>
        </authorList>
    </citation>
    <scope>NUCLEOTIDE SEQUENCE [LARGE SCALE GENOMIC DNA]</scope>
    <source>
        <strain evidence="5">cv. Fuhuasheng</strain>
        <tissue evidence="4">Leaves</tissue>
    </source>
</reference>
<feature type="domain" description="Replication protein A 70 kDa DNA-binding subunit B/D first OB fold" evidence="2">
    <location>
        <begin position="190"/>
        <end position="287"/>
    </location>
</feature>
<dbReference type="PANTHER" id="PTHR47165">
    <property type="entry name" value="OS03G0429900 PROTEIN"/>
    <property type="match status" value="1"/>
</dbReference>
<dbReference type="SUPFAM" id="SSF50249">
    <property type="entry name" value="Nucleic acid-binding proteins"/>
    <property type="match status" value="5"/>
</dbReference>
<dbReference type="Gene3D" id="2.40.50.140">
    <property type="entry name" value="Nucleic acid-binding proteins"/>
    <property type="match status" value="7"/>
</dbReference>
<dbReference type="STRING" id="3818.A0A445CKH6"/>
<dbReference type="InterPro" id="IPR012340">
    <property type="entry name" value="NA-bd_OB-fold"/>
</dbReference>
<gene>
    <name evidence="4" type="ORF">Ahy_A06g026414</name>
</gene>
<keyword evidence="1" id="KW-1133">Transmembrane helix</keyword>
<evidence type="ECO:0000259" key="3">
    <source>
        <dbReference type="Pfam" id="PF08646"/>
    </source>
</evidence>
<accession>A0A445CKH6</accession>
<dbReference type="Pfam" id="PF02721">
    <property type="entry name" value="DUF223"/>
    <property type="match status" value="2"/>
</dbReference>
<feature type="domain" description="Replication protein A 70 kDa DNA-binding subunit B/D first OB fold" evidence="2">
    <location>
        <begin position="798"/>
        <end position="888"/>
    </location>
</feature>
<keyword evidence="5" id="KW-1185">Reference proteome</keyword>
<evidence type="ECO:0000313" key="4">
    <source>
        <dbReference type="EMBL" id="RYR51403.1"/>
    </source>
</evidence>
<keyword evidence="1" id="KW-0812">Transmembrane</keyword>